<comment type="caution">
    <text evidence="2">The sequence shown here is derived from an EMBL/GenBank/DDBJ whole genome shotgun (WGS) entry which is preliminary data.</text>
</comment>
<dbReference type="Proteomes" id="UP000284250">
    <property type="component" value="Unassembled WGS sequence"/>
</dbReference>
<feature type="chain" id="PRO_5019094111" evidence="1">
    <location>
        <begin position="31"/>
        <end position="500"/>
    </location>
</feature>
<feature type="signal peptide" evidence="1">
    <location>
        <begin position="1"/>
        <end position="30"/>
    </location>
</feature>
<gene>
    <name evidence="2" type="ORF">D0T11_15460</name>
</gene>
<dbReference type="InterPro" id="IPR025366">
    <property type="entry name" value="DUF4270"/>
</dbReference>
<dbReference type="OrthoDB" id="1092930at2"/>
<evidence type="ECO:0000313" key="2">
    <source>
        <dbReference type="EMBL" id="RIY07966.1"/>
    </source>
</evidence>
<dbReference type="Pfam" id="PF14092">
    <property type="entry name" value="DUF4270"/>
    <property type="match status" value="1"/>
</dbReference>
<dbReference type="AlphaFoldDB" id="A0A418QRW9"/>
<sequence>MNWPTSASRLASVSLCAVGLLSFATSCEKANDLGLDLPGTSPISATYLDLPLRASTVRQQPVQTVKADQFLVGRLQDAYVGTTTASTFMNLLALSSPDSLPAKYTALRLDSVILNLPFDQVYGSAARPLRLDLLPLQRPLDERTIYTSESSAATDNALLTGFEAPLNRNKTVKQRVQSGNSTDTTTTVITVQVPDRTIRIPFLKSAGTAALANSLFVAMQNAAFGQSGLDAIWKGFLLQPANGHTANIVGFPRTPSARVVFYFRGTSADGKVRARNYSLYLASLPPLTGSYSDGKYFTQITTSFAGTALAGLTPQTALPSAATNGLTYVQEGVGLATRIEFQGLDALRDDATLAINRAELLIPIKQFSNGLFPYNSGLYLYEVNDANQPLIRTSGVSTAERLIQVEGIVKLSNGSTFRASPTTVGAPAAATFPLGQNPAQYYTVSVTEYLQAYLQNRLDGELPTGLLLSPILRSATSLNLNRAQLDANEFKLRVYYSKLR</sequence>
<protein>
    <submittedName>
        <fullName evidence="2">DUF4270 family protein</fullName>
    </submittedName>
</protein>
<accession>A0A418QRW9</accession>
<dbReference type="RefSeq" id="WP_119656703.1">
    <property type="nucleotide sequence ID" value="NZ_JBHUOI010000047.1"/>
</dbReference>
<reference evidence="2 3" key="1">
    <citation type="submission" date="2019-01" db="EMBL/GenBank/DDBJ databases">
        <title>Hymenobacter humicola sp. nov., isolated from soils in Antarctica.</title>
        <authorList>
            <person name="Sedlacek I."/>
            <person name="Holochova P."/>
            <person name="Kralova S."/>
            <person name="Pantucek R."/>
            <person name="Stankova E."/>
            <person name="Vrbovska V."/>
            <person name="Kristofova L."/>
            <person name="Svec P."/>
            <person name="Busse H.-J."/>
        </authorList>
    </citation>
    <scope>NUCLEOTIDE SEQUENCE [LARGE SCALE GENOMIC DNA]</scope>
    <source>
        <strain evidence="2 3">CCM 8852</strain>
    </source>
</reference>
<organism evidence="2 3">
    <name type="scientific">Hymenobacter rubripertinctus</name>
    <dbReference type="NCBI Taxonomy" id="2029981"/>
    <lineage>
        <taxon>Bacteria</taxon>
        <taxon>Pseudomonadati</taxon>
        <taxon>Bacteroidota</taxon>
        <taxon>Cytophagia</taxon>
        <taxon>Cytophagales</taxon>
        <taxon>Hymenobacteraceae</taxon>
        <taxon>Hymenobacter</taxon>
    </lineage>
</organism>
<proteinExistence type="predicted"/>
<dbReference type="EMBL" id="QYCN01000025">
    <property type="protein sequence ID" value="RIY07966.1"/>
    <property type="molecule type" value="Genomic_DNA"/>
</dbReference>
<evidence type="ECO:0000313" key="3">
    <source>
        <dbReference type="Proteomes" id="UP000284250"/>
    </source>
</evidence>
<evidence type="ECO:0000256" key="1">
    <source>
        <dbReference type="SAM" id="SignalP"/>
    </source>
</evidence>
<keyword evidence="1" id="KW-0732">Signal</keyword>
<keyword evidence="3" id="KW-1185">Reference proteome</keyword>
<name>A0A418QRW9_9BACT</name>